<dbReference type="InterPro" id="IPR019273">
    <property type="entry name" value="Lunapark_Znf"/>
</dbReference>
<comment type="similarity">
    <text evidence="1">Belongs to the lunapark family.</text>
</comment>
<dbReference type="Pfam" id="PF10058">
    <property type="entry name" value="Zn_ribbon_10"/>
    <property type="match status" value="1"/>
</dbReference>
<evidence type="ECO:0000256" key="2">
    <source>
        <dbReference type="SAM" id="MobiDB-lite"/>
    </source>
</evidence>
<feature type="non-terminal residue" evidence="4">
    <location>
        <position position="321"/>
    </location>
</feature>
<evidence type="ECO:0000259" key="3">
    <source>
        <dbReference type="Pfam" id="PF10058"/>
    </source>
</evidence>
<keyword evidence="1" id="KW-0862">Zinc</keyword>
<feature type="transmembrane region" description="Helical" evidence="1">
    <location>
        <begin position="46"/>
        <end position="62"/>
    </location>
</feature>
<feature type="domain" description="Lunapark zinc ribbon" evidence="3">
    <location>
        <begin position="259"/>
        <end position="313"/>
    </location>
</feature>
<reference evidence="4 5" key="1">
    <citation type="submission" date="2016-07" db="EMBL/GenBank/DDBJ databases">
        <title>Pervasive Adenine N6-methylation of Active Genes in Fungi.</title>
        <authorList>
            <consortium name="DOE Joint Genome Institute"/>
            <person name="Mondo S.J."/>
            <person name="Dannebaum R.O."/>
            <person name="Kuo R.C."/>
            <person name="Labutti K."/>
            <person name="Haridas S."/>
            <person name="Kuo A."/>
            <person name="Salamov A."/>
            <person name="Ahrendt S.R."/>
            <person name="Lipzen A."/>
            <person name="Sullivan W."/>
            <person name="Andreopoulos W.B."/>
            <person name="Clum A."/>
            <person name="Lindquist E."/>
            <person name="Daum C."/>
            <person name="Ramamoorthy G.K."/>
            <person name="Gryganskyi A."/>
            <person name="Culley D."/>
            <person name="Magnuson J.K."/>
            <person name="James T.Y."/>
            <person name="O'Malley M.A."/>
            <person name="Stajich J.E."/>
            <person name="Spatafora J.W."/>
            <person name="Visel A."/>
            <person name="Grigoriev I.V."/>
        </authorList>
    </citation>
    <scope>NUCLEOTIDE SEQUENCE [LARGE SCALE GENOMIC DNA]</scope>
    <source>
        <strain evidence="4 5">PL171</strain>
    </source>
</reference>
<keyword evidence="1" id="KW-0863">Zinc-finger</keyword>
<dbReference type="STRING" id="765915.A0A1Y2HUU4"/>
<keyword evidence="1" id="KW-1133">Transmembrane helix</keyword>
<keyword evidence="1" id="KW-0256">Endoplasmic reticulum</keyword>
<sequence>MGNLFSRESTTESFEKALDALDAKIRKEHVRLASLKPRRAAANRSATLYALAFWGVLVSIAFNTDLHSRIAIDIHDGADTSASSSPVTAATHDHDIVVVDGADRWKTDALRFLAVAIGPIILIFIRRLIAWWFDRSHESSEASLEALRAKQRAKIEELKSITAFYRAKELIERYEHLLVDPNAQQQANVPPHLQQQQHLQQLQQQTQGRSRHHTHDPRLHGPAAPSAAPPPTAVDPSAPTGPPAPTSDPPEANSTSSGWFSKIVERVVVGGDELEANQKYALICGLCHHHNGLAWPSEFPTLRFICRHCATLNDRGALASG</sequence>
<keyword evidence="5" id="KW-1185">Reference proteome</keyword>
<keyword evidence="1" id="KW-0812">Transmembrane</keyword>
<dbReference type="GO" id="GO:0098826">
    <property type="term" value="C:endoplasmic reticulum tubular network membrane"/>
    <property type="evidence" value="ECO:0007669"/>
    <property type="project" value="UniProtKB-UniRule"/>
</dbReference>
<dbReference type="Proteomes" id="UP000193411">
    <property type="component" value="Unassembled WGS sequence"/>
</dbReference>
<dbReference type="AlphaFoldDB" id="A0A1Y2HUU4"/>
<feature type="region of interest" description="Disordered" evidence="2">
    <location>
        <begin position="187"/>
        <end position="257"/>
    </location>
</feature>
<dbReference type="OrthoDB" id="1725934at2759"/>
<comment type="domain">
    <text evidence="1">The C4-type zinc finger motif is necessary both for its ER three-way tubular junction localization and formation.</text>
</comment>
<comment type="caution">
    <text evidence="4">The sequence shown here is derived from an EMBL/GenBank/DDBJ whole genome shotgun (WGS) entry which is preliminary data.</text>
</comment>
<evidence type="ECO:0000313" key="5">
    <source>
        <dbReference type="Proteomes" id="UP000193411"/>
    </source>
</evidence>
<dbReference type="GO" id="GO:0071788">
    <property type="term" value="P:endoplasmic reticulum tubular network maintenance"/>
    <property type="evidence" value="ECO:0007669"/>
    <property type="project" value="UniProtKB-UniRule"/>
</dbReference>
<keyword evidence="1" id="KW-0479">Metal-binding</keyword>
<proteinExistence type="inferred from homology"/>
<dbReference type="PANTHER" id="PTHR22166">
    <property type="entry name" value="ENDOPLASMIC RETICULUM JUNCTION FORMATION PROTEIN LUNAPARK"/>
    <property type="match status" value="1"/>
</dbReference>
<feature type="compositionally biased region" description="Low complexity" evidence="2">
    <location>
        <begin position="192"/>
        <end position="205"/>
    </location>
</feature>
<protein>
    <recommendedName>
        <fullName evidence="1">Endoplasmic reticulum junction formation protein lunapark</fullName>
    </recommendedName>
</protein>
<name>A0A1Y2HUU4_9FUNG</name>
<dbReference type="GO" id="GO:1903373">
    <property type="term" value="P:positive regulation of endoplasmic reticulum tubular network organization"/>
    <property type="evidence" value="ECO:0007669"/>
    <property type="project" value="UniProtKB-UniRule"/>
</dbReference>
<dbReference type="PANTHER" id="PTHR22166:SF12">
    <property type="entry name" value="ENDOPLASMIC RETICULUM JUNCTION FORMATION PROTEIN LUNAPARK"/>
    <property type="match status" value="1"/>
</dbReference>
<comment type="subcellular location">
    <subcellularLocation>
        <location evidence="1">Endoplasmic reticulum membrane</location>
        <topology evidence="1">Multi-pass membrane protein</topology>
    </subcellularLocation>
</comment>
<evidence type="ECO:0000256" key="1">
    <source>
        <dbReference type="RuleBase" id="RU367073"/>
    </source>
</evidence>
<feature type="transmembrane region" description="Helical" evidence="1">
    <location>
        <begin position="109"/>
        <end position="129"/>
    </location>
</feature>
<organism evidence="4 5">
    <name type="scientific">Catenaria anguillulae PL171</name>
    <dbReference type="NCBI Taxonomy" id="765915"/>
    <lineage>
        <taxon>Eukaryota</taxon>
        <taxon>Fungi</taxon>
        <taxon>Fungi incertae sedis</taxon>
        <taxon>Blastocladiomycota</taxon>
        <taxon>Blastocladiomycetes</taxon>
        <taxon>Blastocladiales</taxon>
        <taxon>Catenariaceae</taxon>
        <taxon>Catenaria</taxon>
    </lineage>
</organism>
<comment type="function">
    <text evidence="1">Plays a role in determining ER morphology.</text>
</comment>
<evidence type="ECO:0000313" key="4">
    <source>
        <dbReference type="EMBL" id="ORZ37541.1"/>
    </source>
</evidence>
<accession>A0A1Y2HUU4</accession>
<dbReference type="EMBL" id="MCFL01000012">
    <property type="protein sequence ID" value="ORZ37541.1"/>
    <property type="molecule type" value="Genomic_DNA"/>
</dbReference>
<keyword evidence="1" id="KW-0472">Membrane</keyword>
<gene>
    <name evidence="4" type="ORF">BCR44DRAFT_111186</name>
</gene>
<dbReference type="InterPro" id="IPR040115">
    <property type="entry name" value="Lnp"/>
</dbReference>
<dbReference type="GO" id="GO:0008270">
    <property type="term" value="F:zinc ion binding"/>
    <property type="evidence" value="ECO:0007669"/>
    <property type="project" value="UniProtKB-KW"/>
</dbReference>
<feature type="compositionally biased region" description="Pro residues" evidence="2">
    <location>
        <begin position="227"/>
        <end position="248"/>
    </location>
</feature>